<protein>
    <submittedName>
        <fullName evidence="1">Uncharacterized protein</fullName>
    </submittedName>
</protein>
<sequence>MTPCARTNVPKIEEIRRGSAVCAAVATLVRTRSALHEQPSCVRARSITFVFRCGIQGLVCSLEARFSLSPRRITVLSVALSAGSHISDVRRQQKDNQML</sequence>
<dbReference type="EMBL" id="OZ019903">
    <property type="protein sequence ID" value="CAK9197371.1"/>
    <property type="molecule type" value="Genomic_DNA"/>
</dbReference>
<proteinExistence type="predicted"/>
<reference evidence="1" key="1">
    <citation type="submission" date="2024-02" db="EMBL/GenBank/DDBJ databases">
        <authorList>
            <consortium name="ELIXIR-Norway"/>
            <consortium name="Elixir Norway"/>
        </authorList>
    </citation>
    <scope>NUCLEOTIDE SEQUENCE</scope>
</reference>
<dbReference type="Proteomes" id="UP001497512">
    <property type="component" value="Chromosome 11"/>
</dbReference>
<evidence type="ECO:0000313" key="1">
    <source>
        <dbReference type="EMBL" id="CAK9197371.1"/>
    </source>
</evidence>
<organism evidence="1 2">
    <name type="scientific">Sphagnum troendelagicum</name>
    <dbReference type="NCBI Taxonomy" id="128251"/>
    <lineage>
        <taxon>Eukaryota</taxon>
        <taxon>Viridiplantae</taxon>
        <taxon>Streptophyta</taxon>
        <taxon>Embryophyta</taxon>
        <taxon>Bryophyta</taxon>
        <taxon>Sphagnophytina</taxon>
        <taxon>Sphagnopsida</taxon>
        <taxon>Sphagnales</taxon>
        <taxon>Sphagnaceae</taxon>
        <taxon>Sphagnum</taxon>
    </lineage>
</organism>
<accession>A0ABP0TIB7</accession>
<name>A0ABP0TIB7_9BRYO</name>
<evidence type="ECO:0000313" key="2">
    <source>
        <dbReference type="Proteomes" id="UP001497512"/>
    </source>
</evidence>
<gene>
    <name evidence="1" type="ORF">CSSPTR1EN2_LOCUS3941</name>
</gene>
<keyword evidence="2" id="KW-1185">Reference proteome</keyword>